<gene>
    <name evidence="4" type="ORF">AJ78_04619</name>
</gene>
<comment type="similarity">
    <text evidence="1">Belongs to the 2-oxoacid dehydrogenase family.</text>
</comment>
<sequence length="334" mass="35668">MAQVSRMPCWISRCRLNSYNSIRYLQTSSGTQSQDLSYPLFPSVSQLLHEKGISTPDISKIPASGPKGRLLKGDVLAYTGAIPQDYASNLSAQISQLAHLDLSNIKVKQAPVAAPHAVPQDVPTSKPAPSPSPAPTSALASRPDQPSPPKETKISVPISLSSVLSMQERLQKTLGITIPLSTFLARATDVANEALPASKSKPRAQSADALFDEILGISQTNATATNAFTSRGNYVPDIIAPEEYSSPSTPQKAKEEDIIDILSGKTRPSTSTSASVISAPIPSEESASFDYSVDLDLATNIFSIKVPAADRLRGETFLARLRAVLQEEPESLVF</sequence>
<feature type="domain" description="Peripheral subunit-binding (PSBD)" evidence="3">
    <location>
        <begin position="39"/>
        <end position="79"/>
    </location>
</feature>
<dbReference type="SUPFAM" id="SSF47005">
    <property type="entry name" value="Peripheral subunit-binding domain of 2-oxo acid dehydrogenase complex"/>
    <property type="match status" value="1"/>
</dbReference>
<dbReference type="GO" id="GO:0045254">
    <property type="term" value="C:pyruvate dehydrogenase complex"/>
    <property type="evidence" value="ECO:0007669"/>
    <property type="project" value="InterPro"/>
</dbReference>
<dbReference type="EMBL" id="LGRN01000176">
    <property type="protein sequence ID" value="OJD15102.1"/>
    <property type="molecule type" value="Genomic_DNA"/>
</dbReference>
<dbReference type="Pfam" id="PF02817">
    <property type="entry name" value="E3_binding"/>
    <property type="match status" value="1"/>
</dbReference>
<name>A0A1J9PGI9_9EURO</name>
<dbReference type="AlphaFoldDB" id="A0A1J9PGI9"/>
<reference evidence="4 5" key="1">
    <citation type="submission" date="2015-07" db="EMBL/GenBank/DDBJ databases">
        <title>Emmonsia species relationships and genome sequence.</title>
        <authorList>
            <consortium name="The Broad Institute Genomics Platform"/>
            <person name="Cuomo C.A."/>
            <person name="Munoz J.F."/>
            <person name="Imamovic A."/>
            <person name="Priest M.E."/>
            <person name="Young S."/>
            <person name="Clay O.K."/>
            <person name="McEwen J.G."/>
        </authorList>
    </citation>
    <scope>NUCLEOTIDE SEQUENCE [LARGE SCALE GENOMIC DNA]</scope>
    <source>
        <strain evidence="4 5">UAMH 9510</strain>
    </source>
</reference>
<dbReference type="VEuPathDB" id="FungiDB:AJ78_04619"/>
<accession>A0A1J9PGI9</accession>
<organism evidence="4 5">
    <name type="scientific">Emergomyces pasteurianus Ep9510</name>
    <dbReference type="NCBI Taxonomy" id="1447872"/>
    <lineage>
        <taxon>Eukaryota</taxon>
        <taxon>Fungi</taxon>
        <taxon>Dikarya</taxon>
        <taxon>Ascomycota</taxon>
        <taxon>Pezizomycotina</taxon>
        <taxon>Eurotiomycetes</taxon>
        <taxon>Eurotiomycetidae</taxon>
        <taxon>Onygenales</taxon>
        <taxon>Ajellomycetaceae</taxon>
        <taxon>Emergomyces</taxon>
    </lineage>
</organism>
<protein>
    <recommendedName>
        <fullName evidence="3">Peripheral subunit-binding (PSBD) domain-containing protein</fullName>
    </recommendedName>
</protein>
<dbReference type="InterPro" id="IPR004167">
    <property type="entry name" value="PSBD"/>
</dbReference>
<evidence type="ECO:0000313" key="4">
    <source>
        <dbReference type="EMBL" id="OJD15102.1"/>
    </source>
</evidence>
<dbReference type="PANTHER" id="PTHR23151:SF82">
    <property type="entry name" value="PYRUVATE DEHYDROGENASE COMPLEX PROTEIN X COMPONENT, MITOCHONDRIAL"/>
    <property type="match status" value="1"/>
</dbReference>
<dbReference type="Proteomes" id="UP000182235">
    <property type="component" value="Unassembled WGS sequence"/>
</dbReference>
<dbReference type="GO" id="GO:0004742">
    <property type="term" value="F:dihydrolipoyllysine-residue acetyltransferase activity"/>
    <property type="evidence" value="ECO:0007669"/>
    <property type="project" value="TreeGrafter"/>
</dbReference>
<dbReference type="STRING" id="1447872.A0A1J9PGI9"/>
<dbReference type="PROSITE" id="PS51826">
    <property type="entry name" value="PSBD"/>
    <property type="match status" value="1"/>
</dbReference>
<evidence type="ECO:0000313" key="5">
    <source>
        <dbReference type="Proteomes" id="UP000182235"/>
    </source>
</evidence>
<evidence type="ECO:0000256" key="2">
    <source>
        <dbReference type="SAM" id="MobiDB-lite"/>
    </source>
</evidence>
<dbReference type="Gene3D" id="4.10.320.10">
    <property type="entry name" value="E3-binding domain"/>
    <property type="match status" value="1"/>
</dbReference>
<proteinExistence type="inferred from homology"/>
<feature type="compositionally biased region" description="Low complexity" evidence="2">
    <location>
        <begin position="114"/>
        <end position="125"/>
    </location>
</feature>
<dbReference type="InterPro" id="IPR036625">
    <property type="entry name" value="E3-bd_dom_sf"/>
</dbReference>
<keyword evidence="5" id="KW-1185">Reference proteome</keyword>
<dbReference type="InterPro" id="IPR045257">
    <property type="entry name" value="E2/Pdx1"/>
</dbReference>
<dbReference type="PANTHER" id="PTHR23151">
    <property type="entry name" value="DIHYDROLIPOAMIDE ACETYL/SUCCINYL-TRANSFERASE-RELATED"/>
    <property type="match status" value="1"/>
</dbReference>
<evidence type="ECO:0000256" key="1">
    <source>
        <dbReference type="ARBA" id="ARBA00007317"/>
    </source>
</evidence>
<dbReference type="GO" id="GO:0006086">
    <property type="term" value="P:pyruvate decarboxylation to acetyl-CoA"/>
    <property type="evidence" value="ECO:0007669"/>
    <property type="project" value="InterPro"/>
</dbReference>
<comment type="caution">
    <text evidence="4">The sequence shown here is derived from an EMBL/GenBank/DDBJ whole genome shotgun (WGS) entry which is preliminary data.</text>
</comment>
<dbReference type="OrthoDB" id="202158at2759"/>
<feature type="region of interest" description="Disordered" evidence="2">
    <location>
        <begin position="114"/>
        <end position="154"/>
    </location>
</feature>
<evidence type="ECO:0000259" key="3">
    <source>
        <dbReference type="PROSITE" id="PS51826"/>
    </source>
</evidence>